<name>I8R1V8_9THEO</name>
<sequence length="37" mass="4246">MNLFNLIKIATVGFGVTFLMLVIFFVLIKVLVKIFNE</sequence>
<gene>
    <name evidence="2" type="ORF">ThesiDRAFT1_0337</name>
</gene>
<organism evidence="2 3">
    <name type="scientific">Thermoanaerobacter siderophilus SR4</name>
    <dbReference type="NCBI Taxonomy" id="880478"/>
    <lineage>
        <taxon>Bacteria</taxon>
        <taxon>Bacillati</taxon>
        <taxon>Bacillota</taxon>
        <taxon>Clostridia</taxon>
        <taxon>Thermoanaerobacterales</taxon>
        <taxon>Thermoanaerobacteraceae</taxon>
        <taxon>Thermoanaerobacter</taxon>
    </lineage>
</organism>
<dbReference type="Proteomes" id="UP000005110">
    <property type="component" value="Chromosome"/>
</dbReference>
<dbReference type="NCBIfam" id="NF040909">
    <property type="entry name" value="OadG_rel_small"/>
    <property type="match status" value="1"/>
</dbReference>
<dbReference type="HOGENOM" id="CLU_220319_0_0_9"/>
<keyword evidence="1" id="KW-1133">Transmembrane helix</keyword>
<dbReference type="PATRIC" id="fig|880478.3.peg.939"/>
<dbReference type="AlphaFoldDB" id="I8R1V8"/>
<feature type="transmembrane region" description="Helical" evidence="1">
    <location>
        <begin position="6"/>
        <end position="32"/>
    </location>
</feature>
<dbReference type="RefSeq" id="WP_003869070.1">
    <property type="nucleotide sequence ID" value="NZ_CM001486.1"/>
</dbReference>
<dbReference type="EMBL" id="CM001486">
    <property type="protein sequence ID" value="EIV99364.1"/>
    <property type="molecule type" value="Genomic_DNA"/>
</dbReference>
<evidence type="ECO:0000256" key="1">
    <source>
        <dbReference type="SAM" id="Phobius"/>
    </source>
</evidence>
<protein>
    <recommendedName>
        <fullName evidence="4">Oxaloacetate decarboxylase, gamma chain</fullName>
    </recommendedName>
</protein>
<keyword evidence="3" id="KW-1185">Reference proteome</keyword>
<keyword evidence="1" id="KW-0472">Membrane</keyword>
<keyword evidence="1" id="KW-0812">Transmembrane</keyword>
<accession>I8R1V8</accession>
<evidence type="ECO:0008006" key="4">
    <source>
        <dbReference type="Google" id="ProtNLM"/>
    </source>
</evidence>
<evidence type="ECO:0000313" key="3">
    <source>
        <dbReference type="Proteomes" id="UP000005110"/>
    </source>
</evidence>
<reference evidence="2 3" key="1">
    <citation type="submission" date="2012-02" db="EMBL/GenBank/DDBJ databases">
        <title>Improved High-Quality Draft sequence of Thermoanaerobacter siderophilus SR4.</title>
        <authorList>
            <consortium name="US DOE Joint Genome Institute"/>
            <person name="Lucas S."/>
            <person name="Han J."/>
            <person name="Lapidus A."/>
            <person name="Cheng J.-F."/>
            <person name="Goodwin L."/>
            <person name="Pitluck S."/>
            <person name="Peters L."/>
            <person name="Detter J.C."/>
            <person name="Han C."/>
            <person name="Tapia R."/>
            <person name="Land M."/>
            <person name="Hauser L."/>
            <person name="Kyrpides N."/>
            <person name="Ivanova N."/>
            <person name="Pagani I."/>
            <person name="Hemme C."/>
            <person name="Woyke T."/>
        </authorList>
    </citation>
    <scope>NUCLEOTIDE SEQUENCE [LARGE SCALE GENOMIC DNA]</scope>
    <source>
        <strain evidence="2 3">SR4</strain>
    </source>
</reference>
<evidence type="ECO:0000313" key="2">
    <source>
        <dbReference type="EMBL" id="EIV99364.1"/>
    </source>
</evidence>
<proteinExistence type="predicted"/>